<dbReference type="GO" id="GO:0008270">
    <property type="term" value="F:zinc ion binding"/>
    <property type="evidence" value="ECO:0007669"/>
    <property type="project" value="UniProtKB-KW"/>
</dbReference>
<evidence type="ECO:0000313" key="27">
    <source>
        <dbReference type="Proteomes" id="UP000694397"/>
    </source>
</evidence>
<reference evidence="26" key="3">
    <citation type="submission" date="2025-09" db="UniProtKB">
        <authorList>
            <consortium name="Ensembl"/>
        </authorList>
    </citation>
    <scope>IDENTIFICATION</scope>
</reference>
<feature type="domain" description="PHD-type" evidence="23">
    <location>
        <begin position="797"/>
        <end position="844"/>
    </location>
</feature>
<evidence type="ECO:0000259" key="23">
    <source>
        <dbReference type="PROSITE" id="PS50016"/>
    </source>
</evidence>
<dbReference type="Ensembl" id="ENSSFOT00015039989.1">
    <property type="protein sequence ID" value="ENSSFOP00015060014.1"/>
    <property type="gene ID" value="ENSSFOG00015007725.2"/>
</dbReference>
<dbReference type="SMART" id="SM00184">
    <property type="entry name" value="RING"/>
    <property type="match status" value="2"/>
</dbReference>
<evidence type="ECO:0000256" key="4">
    <source>
        <dbReference type="ARBA" id="ARBA00012483"/>
    </source>
</evidence>
<keyword evidence="8" id="KW-0677">Repeat</keyword>
<evidence type="ECO:0000256" key="16">
    <source>
        <dbReference type="ARBA" id="ARBA00023163"/>
    </source>
</evidence>
<comment type="catalytic activity">
    <reaction evidence="1">
        <text>S-ubiquitinyl-[E2 ubiquitin-conjugating enzyme]-L-cysteine + [acceptor protein]-L-lysine = [E2 ubiquitin-conjugating enzyme]-L-cysteine + N(6)-ubiquitinyl-[acceptor protein]-L-lysine.</text>
        <dbReference type="EC" id="2.3.2.27"/>
    </reaction>
</comment>
<keyword evidence="27" id="KW-1185">Reference proteome</keyword>
<dbReference type="InterPro" id="IPR003649">
    <property type="entry name" value="Bbox_C"/>
</dbReference>
<dbReference type="InterPro" id="IPR001965">
    <property type="entry name" value="Znf_PHD"/>
</dbReference>
<evidence type="ECO:0000256" key="19">
    <source>
        <dbReference type="PROSITE-ProRule" id="PRU00035"/>
    </source>
</evidence>
<reference evidence="26" key="2">
    <citation type="submission" date="2025-08" db="UniProtKB">
        <authorList>
            <consortium name="Ensembl"/>
        </authorList>
    </citation>
    <scope>IDENTIFICATION</scope>
</reference>
<dbReference type="GO" id="GO:0061630">
    <property type="term" value="F:ubiquitin protein ligase activity"/>
    <property type="evidence" value="ECO:0007669"/>
    <property type="project" value="UniProtKB-EC"/>
</dbReference>
<keyword evidence="16" id="KW-0804">Transcription</keyword>
<dbReference type="SUPFAM" id="SSF57850">
    <property type="entry name" value="RING/U-box"/>
    <property type="match status" value="1"/>
</dbReference>
<evidence type="ECO:0000256" key="14">
    <source>
        <dbReference type="ARBA" id="ARBA00023117"/>
    </source>
</evidence>
<dbReference type="InterPro" id="IPR036427">
    <property type="entry name" value="Bromodomain-like_sf"/>
</dbReference>
<dbReference type="PANTHER" id="PTHR45915:SF3">
    <property type="entry name" value="E3 UBIQUITIN-PROTEIN LIGASE TRIM33"/>
    <property type="match status" value="1"/>
</dbReference>
<dbReference type="SUPFAM" id="SSF47370">
    <property type="entry name" value="Bromodomain"/>
    <property type="match status" value="1"/>
</dbReference>
<dbReference type="Gene3D" id="4.10.830.40">
    <property type="match status" value="1"/>
</dbReference>
<evidence type="ECO:0000256" key="2">
    <source>
        <dbReference type="ARBA" id="ARBA00004123"/>
    </source>
</evidence>
<keyword evidence="5" id="KW-0678">Repressor</keyword>
<dbReference type="InterPro" id="IPR019786">
    <property type="entry name" value="Zinc_finger_PHD-type_CS"/>
</dbReference>
<evidence type="ECO:0000256" key="17">
    <source>
        <dbReference type="ARBA" id="ARBA00023242"/>
    </source>
</evidence>
<dbReference type="SUPFAM" id="SSF57903">
    <property type="entry name" value="FYVE/PHD zinc finger"/>
    <property type="match status" value="1"/>
</dbReference>
<keyword evidence="12" id="KW-0805">Transcription regulation</keyword>
<evidence type="ECO:0000256" key="15">
    <source>
        <dbReference type="ARBA" id="ARBA00023125"/>
    </source>
</evidence>
<feature type="compositionally biased region" description="Low complexity" evidence="21">
    <location>
        <begin position="675"/>
        <end position="709"/>
    </location>
</feature>
<keyword evidence="13 20" id="KW-0175">Coiled coil</keyword>
<feature type="compositionally biased region" description="Basic and acidic residues" evidence="21">
    <location>
        <begin position="1030"/>
        <end position="1039"/>
    </location>
</feature>
<dbReference type="PANTHER" id="PTHR45915">
    <property type="entry name" value="TRANSCRIPTION INTERMEDIARY FACTOR"/>
    <property type="match status" value="1"/>
</dbReference>
<evidence type="ECO:0000256" key="1">
    <source>
        <dbReference type="ARBA" id="ARBA00000900"/>
    </source>
</evidence>
<dbReference type="PROSITE" id="PS01359">
    <property type="entry name" value="ZF_PHD_1"/>
    <property type="match status" value="1"/>
</dbReference>
<dbReference type="SMART" id="SM00297">
    <property type="entry name" value="BROMO"/>
    <property type="match status" value="1"/>
</dbReference>
<evidence type="ECO:0000313" key="26">
    <source>
        <dbReference type="Ensembl" id="ENSSFOP00015060014.1"/>
    </source>
</evidence>
<feature type="compositionally biased region" description="Low complexity" evidence="21">
    <location>
        <begin position="13"/>
        <end position="36"/>
    </location>
</feature>
<feature type="compositionally biased region" description="Acidic residues" evidence="21">
    <location>
        <begin position="1008"/>
        <end position="1021"/>
    </location>
</feature>
<feature type="compositionally biased region" description="Low complexity" evidence="21">
    <location>
        <begin position="475"/>
        <end position="512"/>
    </location>
</feature>
<keyword evidence="14 19" id="KW-0103">Bromodomain</keyword>
<feature type="compositionally biased region" description="Low complexity" evidence="21">
    <location>
        <begin position="556"/>
        <end position="568"/>
    </location>
</feature>
<dbReference type="PROSITE" id="PS50119">
    <property type="entry name" value="ZF_BBOX"/>
    <property type="match status" value="2"/>
</dbReference>
<feature type="compositionally biased region" description="Polar residues" evidence="21">
    <location>
        <begin position="584"/>
        <end position="599"/>
    </location>
</feature>
<name>A0A8C9TYX8_SCLFO</name>
<feature type="region of interest" description="Disordered" evidence="21">
    <location>
        <begin position="774"/>
        <end position="793"/>
    </location>
</feature>
<dbReference type="InterPro" id="IPR011011">
    <property type="entry name" value="Znf_FYVE_PHD"/>
</dbReference>
<evidence type="ECO:0000256" key="10">
    <source>
        <dbReference type="ARBA" id="ARBA00022786"/>
    </source>
</evidence>
<dbReference type="AlphaFoldDB" id="A0A8C9TYX8"/>
<feature type="region of interest" description="Disordered" evidence="21">
    <location>
        <begin position="661"/>
        <end position="709"/>
    </location>
</feature>
<keyword evidence="9 18" id="KW-0863">Zinc-finger</keyword>
<evidence type="ECO:0000256" key="6">
    <source>
        <dbReference type="ARBA" id="ARBA00022679"/>
    </source>
</evidence>
<dbReference type="PROSITE" id="PS50016">
    <property type="entry name" value="ZF_PHD_2"/>
    <property type="match status" value="1"/>
</dbReference>
<dbReference type="EC" id="2.3.2.27" evidence="4"/>
<dbReference type="PROSITE" id="PS00518">
    <property type="entry name" value="ZF_RING_1"/>
    <property type="match status" value="1"/>
</dbReference>
<sequence>MADNKGGGGGGAAAVDGSASASSSPTGTTSAESGESPAATMTSGSAAAVPESATTAAPGTSSPGRAAEVSPPAPVPLNLLDTCAVCKQSLQSRDCEPKLLPCLHSFCLRCLPQPERQISVCEVPGGAAVNVMRCAVCHQDYKQSDLVDNYFVKDTSEASSSSDEKSTQVCTSCEDNAGAVGFCMECGEWLCKTCIEAHLRVKFTKDHKIRKKEEVSSESVGASGQRLVFCPIHKQEPLKLFCETCDTLTCRDCQLLEHKEHRYQFLEEAFQNQKGIIETFMAKLQEKKNYVQFSASQVQSRLKEVNETHKKVEHDIKIAVFTLINEINKKGKSLLQQLESVTKERSMKLLAQQRDINILAQQILHVLNFTHWAISNGSSTALLYSKRLITYQLRYILKARLDPVPQANGAVRFFCDPTFWAKNVVNLGNLVIEKMPPSVHPPNVIVGQVSPGHGHGHGAKHPGQINLAQLRLQHMQQQQHQQQQIQQQMRIASQMSQHARQPGPQMVQQQPPRLISMPPLQRGGVNGSSHMFPSHPLRMGPGQGRLQPAQPRHNGQQYPMMQPQMQRQHSNPGHAGPFPVASLHNASVANPTSPTSGSMASAHAHRGPTSPLVGTIELIPSVTNPENLPCLPDIPPIQLEDAGSSTLDNLLSRYISASTHPPLGPAANMNPSPGPSTHSPGSSGLSNSHTPVRPSSTSSTGSRGSCGSAGRVGQVAAAVEQVKVKQEPGMEEDCGFPGAAVKVERSKDGGRSACMVLLSFSVLSHPLWEAATSPLGGSGAQGNSHGATPGKDDDPNEDWCAVCQNGGELLCCDRCPKVFHITCHIPTLNCSPSGEWMCTFCRNITKPEMEYNCDDQQTSDKDKTEQGLTPEDQRRCERLLLYIFCHDLSVEFQDPVPASVPNYYKIIKQPMDLNTVKRKLRLCHPQHYKSPQEFVCDVRLVFSNCAKYNEMSRIIQVYDEEKQINVQADSEVAEAGKAVSLYFEERLKELYPDQSFPLLTDEEPRGADEDEDVTEDSEDDVVQPKRKRLKVEEKPMHIK</sequence>
<dbReference type="InterPro" id="IPR017907">
    <property type="entry name" value="Znf_RING_CS"/>
</dbReference>
<protein>
    <recommendedName>
        <fullName evidence="4">RING-type E3 ubiquitin transferase</fullName>
        <ecNumber evidence="4">2.3.2.27</ecNumber>
    </recommendedName>
</protein>
<dbReference type="InterPro" id="IPR019787">
    <property type="entry name" value="Znf_PHD-finger"/>
</dbReference>
<keyword evidence="15" id="KW-0238">DNA-binding</keyword>
<evidence type="ECO:0000259" key="22">
    <source>
        <dbReference type="PROSITE" id="PS50014"/>
    </source>
</evidence>
<feature type="region of interest" description="Disordered" evidence="21">
    <location>
        <begin position="994"/>
        <end position="1039"/>
    </location>
</feature>
<dbReference type="Pfam" id="PF00643">
    <property type="entry name" value="zf-B_box"/>
    <property type="match status" value="1"/>
</dbReference>
<dbReference type="Proteomes" id="UP000694397">
    <property type="component" value="Chromosome 25"/>
</dbReference>
<evidence type="ECO:0000256" key="3">
    <source>
        <dbReference type="ARBA" id="ARBA00004906"/>
    </source>
</evidence>
<keyword evidence="7" id="KW-0479">Metal-binding</keyword>
<dbReference type="InterPro" id="IPR001487">
    <property type="entry name" value="Bromodomain"/>
</dbReference>
<dbReference type="InterPro" id="IPR000315">
    <property type="entry name" value="Znf_B-box"/>
</dbReference>
<dbReference type="SMART" id="SM00249">
    <property type="entry name" value="PHD"/>
    <property type="match status" value="1"/>
</dbReference>
<feature type="region of interest" description="Disordered" evidence="21">
    <location>
        <begin position="475"/>
        <end position="613"/>
    </location>
</feature>
<evidence type="ECO:0000256" key="9">
    <source>
        <dbReference type="ARBA" id="ARBA00022771"/>
    </source>
</evidence>
<dbReference type="Gene3D" id="3.30.40.10">
    <property type="entry name" value="Zinc/RING finger domain, C3HC4 (zinc finger)"/>
    <property type="match status" value="2"/>
</dbReference>
<dbReference type="FunFam" id="3.30.160.60:FF:000074">
    <property type="entry name" value="Tripartite motif containing 66"/>
    <property type="match status" value="1"/>
</dbReference>
<evidence type="ECO:0000256" key="21">
    <source>
        <dbReference type="SAM" id="MobiDB-lite"/>
    </source>
</evidence>
<reference evidence="26 27" key="1">
    <citation type="submission" date="2019-04" db="EMBL/GenBank/DDBJ databases">
        <authorList>
            <consortium name="Wellcome Sanger Institute Data Sharing"/>
        </authorList>
    </citation>
    <scope>NUCLEOTIDE SEQUENCE [LARGE SCALE GENOMIC DNA]</scope>
</reference>
<feature type="domain" description="B box-type" evidence="25">
    <location>
        <begin position="225"/>
        <end position="266"/>
    </location>
</feature>
<feature type="coiled-coil region" evidence="20">
    <location>
        <begin position="295"/>
        <end position="344"/>
    </location>
</feature>
<evidence type="ECO:0000256" key="8">
    <source>
        <dbReference type="ARBA" id="ARBA00022737"/>
    </source>
</evidence>
<gene>
    <name evidence="26" type="primary">TRIM33</name>
    <name evidence="26" type="synonym">trim33</name>
</gene>
<organism evidence="26 27">
    <name type="scientific">Scleropages formosus</name>
    <name type="common">Asian bonytongue</name>
    <name type="synonym">Osteoglossum formosum</name>
    <dbReference type="NCBI Taxonomy" id="113540"/>
    <lineage>
        <taxon>Eukaryota</taxon>
        <taxon>Metazoa</taxon>
        <taxon>Chordata</taxon>
        <taxon>Craniata</taxon>
        <taxon>Vertebrata</taxon>
        <taxon>Euteleostomi</taxon>
        <taxon>Actinopterygii</taxon>
        <taxon>Neopterygii</taxon>
        <taxon>Teleostei</taxon>
        <taxon>Osteoglossocephala</taxon>
        <taxon>Osteoglossomorpha</taxon>
        <taxon>Osteoglossiformes</taxon>
        <taxon>Osteoglossidae</taxon>
        <taxon>Scleropages</taxon>
    </lineage>
</organism>
<dbReference type="Pfam" id="PF00628">
    <property type="entry name" value="PHD"/>
    <property type="match status" value="1"/>
</dbReference>
<evidence type="ECO:0000256" key="5">
    <source>
        <dbReference type="ARBA" id="ARBA00022491"/>
    </source>
</evidence>
<proteinExistence type="predicted"/>
<dbReference type="InterPro" id="IPR013083">
    <property type="entry name" value="Znf_RING/FYVE/PHD"/>
</dbReference>
<feature type="domain" description="B box-type" evidence="25">
    <location>
        <begin position="165"/>
        <end position="212"/>
    </location>
</feature>
<dbReference type="SMART" id="SM00336">
    <property type="entry name" value="BBOX"/>
    <property type="match status" value="2"/>
</dbReference>
<keyword evidence="11" id="KW-0862">Zinc</keyword>
<dbReference type="CDD" id="cd15541">
    <property type="entry name" value="PHD_TIF1_like"/>
    <property type="match status" value="1"/>
</dbReference>
<feature type="compositionally biased region" description="Gly residues" evidence="21">
    <location>
        <begin position="1"/>
        <end position="12"/>
    </location>
</feature>
<dbReference type="GeneTree" id="ENSGT00940000156361"/>
<keyword evidence="10" id="KW-0833">Ubl conjugation pathway</keyword>
<dbReference type="PROSITE" id="PS50014">
    <property type="entry name" value="BROMODOMAIN_2"/>
    <property type="match status" value="1"/>
</dbReference>
<dbReference type="CDD" id="cd05502">
    <property type="entry name" value="Bromo_tif1_like"/>
    <property type="match status" value="1"/>
</dbReference>
<dbReference type="InterPro" id="IPR001841">
    <property type="entry name" value="Znf_RING"/>
</dbReference>
<comment type="subcellular location">
    <subcellularLocation>
        <location evidence="2">Nucleus</location>
    </subcellularLocation>
</comment>
<dbReference type="SUPFAM" id="SSF57845">
    <property type="entry name" value="B-box zinc-binding domain"/>
    <property type="match status" value="1"/>
</dbReference>
<keyword evidence="6" id="KW-0808">Transferase</keyword>
<feature type="region of interest" description="Disordered" evidence="21">
    <location>
        <begin position="1"/>
        <end position="73"/>
    </location>
</feature>
<dbReference type="GO" id="GO:0000785">
    <property type="term" value="C:chromatin"/>
    <property type="evidence" value="ECO:0007669"/>
    <property type="project" value="TreeGrafter"/>
</dbReference>
<evidence type="ECO:0000256" key="18">
    <source>
        <dbReference type="PROSITE-ProRule" id="PRU00024"/>
    </source>
</evidence>
<evidence type="ECO:0000256" key="7">
    <source>
        <dbReference type="ARBA" id="ARBA00022723"/>
    </source>
</evidence>
<evidence type="ECO:0000256" key="11">
    <source>
        <dbReference type="ARBA" id="ARBA00022833"/>
    </source>
</evidence>
<evidence type="ECO:0000256" key="12">
    <source>
        <dbReference type="ARBA" id="ARBA00023015"/>
    </source>
</evidence>
<dbReference type="Gene3D" id="1.20.920.10">
    <property type="entry name" value="Bromodomain-like"/>
    <property type="match status" value="1"/>
</dbReference>
<evidence type="ECO:0000256" key="13">
    <source>
        <dbReference type="ARBA" id="ARBA00023054"/>
    </source>
</evidence>
<dbReference type="FunFam" id="3.30.40.10:FF:000123">
    <property type="entry name" value="E3 ubiquitin-protein ligase TRIM33"/>
    <property type="match status" value="1"/>
</dbReference>
<feature type="compositionally biased region" description="Low complexity" evidence="21">
    <location>
        <begin position="45"/>
        <end position="58"/>
    </location>
</feature>
<feature type="domain" description="RING-type" evidence="24">
    <location>
        <begin position="83"/>
        <end position="138"/>
    </location>
</feature>
<evidence type="ECO:0000259" key="24">
    <source>
        <dbReference type="PROSITE" id="PS50089"/>
    </source>
</evidence>
<evidence type="ECO:0000259" key="25">
    <source>
        <dbReference type="PROSITE" id="PS50119"/>
    </source>
</evidence>
<accession>A0A8C9TYX8</accession>
<evidence type="ECO:0000256" key="20">
    <source>
        <dbReference type="SAM" id="Coils"/>
    </source>
</evidence>
<dbReference type="GO" id="GO:0005634">
    <property type="term" value="C:nucleus"/>
    <property type="evidence" value="ECO:0007669"/>
    <property type="project" value="UniProtKB-SubCell"/>
</dbReference>
<feature type="domain" description="Bromo" evidence="22">
    <location>
        <begin position="900"/>
        <end position="956"/>
    </location>
</feature>
<dbReference type="PRINTS" id="PR00503">
    <property type="entry name" value="BROMODOMAIN"/>
</dbReference>
<keyword evidence="17" id="KW-0539">Nucleus</keyword>
<dbReference type="GO" id="GO:0003677">
    <property type="term" value="F:DNA binding"/>
    <property type="evidence" value="ECO:0007669"/>
    <property type="project" value="UniProtKB-KW"/>
</dbReference>
<dbReference type="Pfam" id="PF00439">
    <property type="entry name" value="Bromodomain"/>
    <property type="match status" value="1"/>
</dbReference>
<dbReference type="PROSITE" id="PS50089">
    <property type="entry name" value="ZF_RING_2"/>
    <property type="match status" value="1"/>
</dbReference>
<dbReference type="CDD" id="cd19847">
    <property type="entry name" value="Bbox1_TIF1g_C-VI"/>
    <property type="match status" value="1"/>
</dbReference>
<comment type="pathway">
    <text evidence="3">Protein modification; protein ubiquitination.</text>
</comment>
<dbReference type="SMART" id="SM00502">
    <property type="entry name" value="BBC"/>
    <property type="match status" value="1"/>
</dbReference>
<dbReference type="Gene3D" id="3.30.160.60">
    <property type="entry name" value="Classic Zinc Finger"/>
    <property type="match status" value="1"/>
</dbReference>